<reference evidence="2 3" key="1">
    <citation type="journal article" date="2024" name="Insects">
        <title>An Improved Chromosome-Level Genome Assembly of the Firefly Pyrocoelia pectoralis.</title>
        <authorList>
            <person name="Fu X."/>
            <person name="Meyer-Rochow V.B."/>
            <person name="Ballantyne L."/>
            <person name="Zhu X."/>
        </authorList>
    </citation>
    <scope>NUCLEOTIDE SEQUENCE [LARGE SCALE GENOMIC DNA]</scope>
    <source>
        <strain evidence="2">XCY_ONT2</strain>
    </source>
</reference>
<dbReference type="FunFam" id="2.60.260.40:FF:000003">
    <property type="entry name" value="NADH dehydrogenase [ubiquinone] iron-sulfur protein 6, mitochondrial"/>
    <property type="match status" value="1"/>
</dbReference>
<dbReference type="InterPro" id="IPR019401">
    <property type="entry name" value="Znf_CHCC"/>
</dbReference>
<organism evidence="2 3">
    <name type="scientific">Pyrocoelia pectoralis</name>
    <dbReference type="NCBI Taxonomy" id="417401"/>
    <lineage>
        <taxon>Eukaryota</taxon>
        <taxon>Metazoa</taxon>
        <taxon>Ecdysozoa</taxon>
        <taxon>Arthropoda</taxon>
        <taxon>Hexapoda</taxon>
        <taxon>Insecta</taxon>
        <taxon>Pterygota</taxon>
        <taxon>Neoptera</taxon>
        <taxon>Endopterygota</taxon>
        <taxon>Coleoptera</taxon>
        <taxon>Polyphaga</taxon>
        <taxon>Elateriformia</taxon>
        <taxon>Elateroidea</taxon>
        <taxon>Lampyridae</taxon>
        <taxon>Lampyrinae</taxon>
        <taxon>Pyrocoelia</taxon>
    </lineage>
</organism>
<comment type="caution">
    <text evidence="2">The sequence shown here is derived from an EMBL/GenBank/DDBJ whole genome shotgun (WGS) entry which is preliminary data.</text>
</comment>
<dbReference type="PANTHER" id="PTHR13156">
    <property type="entry name" value="NADH-UBIQUINONE OXIDOREDUCTASE 13 KD-A SUBUNIT"/>
    <property type="match status" value="1"/>
</dbReference>
<dbReference type="PANTHER" id="PTHR13156:SF0">
    <property type="entry name" value="NADH DEHYDROGENASE [UBIQUINONE] IRON-SULFUR PROTEIN 6, MITOCHONDRIAL"/>
    <property type="match status" value="1"/>
</dbReference>
<evidence type="ECO:0000313" key="3">
    <source>
        <dbReference type="Proteomes" id="UP001329430"/>
    </source>
</evidence>
<dbReference type="Pfam" id="PF10276">
    <property type="entry name" value="zf-CHCC"/>
    <property type="match status" value="1"/>
</dbReference>
<dbReference type="Proteomes" id="UP001329430">
    <property type="component" value="Chromosome 3"/>
</dbReference>
<feature type="domain" description="Zinc finger CHCC-type" evidence="1">
    <location>
        <begin position="83"/>
        <end position="118"/>
    </location>
</feature>
<sequence>MSRLTLLNLCKKSLLNNKVSKGNLTYIRSVSNAFPEDPITHTDQRWESDDYRLSRFVNKAKQVNPNFAIKLIDEIPPTPSHERVVWCNGGGGPMGHPKVYINLDQPGNHACGYCGLRFVYQPKH</sequence>
<accession>A0AAN7ZS65</accession>
<gene>
    <name evidence="2" type="ORF">RI129_005300</name>
</gene>
<dbReference type="EMBL" id="JAVRBK010000003">
    <property type="protein sequence ID" value="KAK5646836.1"/>
    <property type="molecule type" value="Genomic_DNA"/>
</dbReference>
<dbReference type="GO" id="GO:0005739">
    <property type="term" value="C:mitochondrion"/>
    <property type="evidence" value="ECO:0007669"/>
    <property type="project" value="GOC"/>
</dbReference>
<evidence type="ECO:0000259" key="1">
    <source>
        <dbReference type="Pfam" id="PF10276"/>
    </source>
</evidence>
<dbReference type="AlphaFoldDB" id="A0AAN7ZS65"/>
<dbReference type="Gene3D" id="2.60.260.40">
    <property type="entry name" value="q5lls5 like domains"/>
    <property type="match status" value="1"/>
</dbReference>
<name>A0AAN7ZS65_9COLE</name>
<keyword evidence="3" id="KW-1185">Reference proteome</keyword>
<dbReference type="GO" id="GO:0006120">
    <property type="term" value="P:mitochondrial electron transport, NADH to ubiquinone"/>
    <property type="evidence" value="ECO:0007669"/>
    <property type="project" value="TreeGrafter"/>
</dbReference>
<protein>
    <recommendedName>
        <fullName evidence="1">Zinc finger CHCC-type domain-containing protein</fullName>
    </recommendedName>
</protein>
<proteinExistence type="predicted"/>
<evidence type="ECO:0000313" key="2">
    <source>
        <dbReference type="EMBL" id="KAK5646836.1"/>
    </source>
</evidence>